<dbReference type="RefSeq" id="NP_494605.1">
    <property type="nucleotide sequence ID" value="NM_062204.1"/>
</dbReference>
<feature type="region of interest" description="Disordered" evidence="2">
    <location>
        <begin position="14"/>
        <end position="36"/>
    </location>
</feature>
<feature type="compositionally biased region" description="Basic and acidic residues" evidence="2">
    <location>
        <begin position="16"/>
        <end position="28"/>
    </location>
</feature>
<evidence type="ECO:0000256" key="2">
    <source>
        <dbReference type="SAM" id="MobiDB-lite"/>
    </source>
</evidence>
<sequence>MNNCFYHYQPYAPQNERNHQDHQDKHSLEASTGPGAPMFRFQPIPVPNQLYFGTLPYPPQAHGPGLLRAQNPEAQPDQLQQLQAKIQKLGQEAIVHYQSLNEAKAEITKLQHKNQELEDEAKKTNDEKDETISRLAHLLKIAEIDVSCHKLSALWFQLYYSHKAERTAERTEPQQTENLGFSIKKEILDHDELSPPSSCSTNSVVYSDPTGLEFDDITPFDPDASDVVEVPASPPVFIEKLSFADGVRLYRAWGPEEKLAGINGVDFTKFMFNVNTPTKLPQFVRKASNGVTLFREQFYENNGAKAGGFILLH</sequence>
<feature type="coiled-coil region" evidence="1">
    <location>
        <begin position="100"/>
        <end position="134"/>
    </location>
</feature>
<dbReference type="SMR" id="O02067"/>
<organism evidence="3 4">
    <name type="scientific">Caenorhabditis elegans</name>
    <dbReference type="NCBI Taxonomy" id="6239"/>
    <lineage>
        <taxon>Eukaryota</taxon>
        <taxon>Metazoa</taxon>
        <taxon>Ecdysozoa</taxon>
        <taxon>Nematoda</taxon>
        <taxon>Chromadorea</taxon>
        <taxon>Rhabditida</taxon>
        <taxon>Rhabditina</taxon>
        <taxon>Rhabditomorpha</taxon>
        <taxon>Rhabditoidea</taxon>
        <taxon>Rhabditidae</taxon>
        <taxon>Peloderinae</taxon>
        <taxon>Caenorhabditis</taxon>
    </lineage>
</organism>
<evidence type="ECO:0000256" key="1">
    <source>
        <dbReference type="SAM" id="Coils"/>
    </source>
</evidence>
<evidence type="ECO:0000313" key="5">
    <source>
        <dbReference type="WormBase" id="F19B10.5"/>
    </source>
</evidence>
<name>O02067_CAEEL</name>
<dbReference type="Proteomes" id="UP000001940">
    <property type="component" value="Chromosome II"/>
</dbReference>
<keyword evidence="4" id="KW-1185">Reference proteome</keyword>
<dbReference type="UCSC" id="F19B10.5">
    <property type="organism name" value="c. elegans"/>
</dbReference>
<keyword evidence="1" id="KW-0175">Coiled coil</keyword>
<dbReference type="CTD" id="184670"/>
<dbReference type="AGR" id="WB:WBGene00017587"/>
<dbReference type="AlphaFoldDB" id="O02067"/>
<dbReference type="HOGENOM" id="CLU_889153_0_0_1"/>
<accession>O02067</accession>
<dbReference type="WormBase" id="F19B10.5">
    <property type="protein sequence ID" value="CE09472"/>
    <property type="gene ID" value="WBGene00017587"/>
</dbReference>
<dbReference type="InParanoid" id="O02067"/>
<evidence type="ECO:0000313" key="4">
    <source>
        <dbReference type="Proteomes" id="UP000001940"/>
    </source>
</evidence>
<dbReference type="Bgee" id="WBGene00017587">
    <property type="expression patterns" value="Expressed in adult organism and 2 other cell types or tissues"/>
</dbReference>
<dbReference type="GeneID" id="184670"/>
<protein>
    <submittedName>
        <fullName evidence="3">DUF1421 domain-containing protein</fullName>
    </submittedName>
</protein>
<gene>
    <name evidence="3" type="ORF">CELE_F19B10.5</name>
    <name evidence="3 5" type="ORF">F19B10.5</name>
</gene>
<dbReference type="EMBL" id="BX284602">
    <property type="protein sequence ID" value="CCD69695.1"/>
    <property type="molecule type" value="Genomic_DNA"/>
</dbReference>
<dbReference type="PaxDb" id="6239-F19B10.5"/>
<dbReference type="KEGG" id="cel:CELE_F19B10.5"/>
<proteinExistence type="predicted"/>
<evidence type="ECO:0000313" key="3">
    <source>
        <dbReference type="EMBL" id="CCD69695.1"/>
    </source>
</evidence>
<dbReference type="PIR" id="T15160">
    <property type="entry name" value="T15160"/>
</dbReference>
<reference evidence="3 4" key="1">
    <citation type="journal article" date="1998" name="Science">
        <title>Genome sequence of the nematode C. elegans: a platform for investigating biology.</title>
        <authorList>
            <consortium name="The C. elegans sequencing consortium"/>
            <person name="Sulson J.E."/>
            <person name="Waterston R."/>
        </authorList>
    </citation>
    <scope>NUCLEOTIDE SEQUENCE [LARGE SCALE GENOMIC DNA]</scope>
    <source>
        <strain evidence="3 4">Bristol N2</strain>
    </source>
</reference>